<protein>
    <submittedName>
        <fullName evidence="2">Uncharacterized protein</fullName>
    </submittedName>
</protein>
<dbReference type="KEGG" id="sgz:C0216_32970"/>
<proteinExistence type="predicted"/>
<feature type="compositionally biased region" description="Low complexity" evidence="1">
    <location>
        <begin position="24"/>
        <end position="37"/>
    </location>
</feature>
<organism evidence="2 3">
    <name type="scientific">Streptomyces globosus</name>
    <dbReference type="NCBI Taxonomy" id="68209"/>
    <lineage>
        <taxon>Bacteria</taxon>
        <taxon>Bacillati</taxon>
        <taxon>Actinomycetota</taxon>
        <taxon>Actinomycetes</taxon>
        <taxon>Kitasatosporales</taxon>
        <taxon>Streptomycetaceae</taxon>
        <taxon>Streptomyces</taxon>
    </lineage>
</organism>
<evidence type="ECO:0000313" key="2">
    <source>
        <dbReference type="EMBL" id="AXE28283.1"/>
    </source>
</evidence>
<feature type="compositionally biased region" description="Polar residues" evidence="1">
    <location>
        <begin position="45"/>
        <end position="54"/>
    </location>
</feature>
<dbReference type="AlphaFoldDB" id="A0A344UBL2"/>
<geneLocation type="plasmid" evidence="2 3">
    <name>unnamed2</name>
</geneLocation>
<keyword evidence="3" id="KW-1185">Reference proteome</keyword>
<dbReference type="Proteomes" id="UP000252004">
    <property type="component" value="Plasmid unnamed2"/>
</dbReference>
<accession>A0A344UBL2</accession>
<evidence type="ECO:0000256" key="1">
    <source>
        <dbReference type="SAM" id="MobiDB-lite"/>
    </source>
</evidence>
<keyword evidence="2" id="KW-0614">Plasmid</keyword>
<name>A0A344UBL2_9ACTN</name>
<feature type="region of interest" description="Disordered" evidence="1">
    <location>
        <begin position="17"/>
        <end position="77"/>
    </location>
</feature>
<feature type="compositionally biased region" description="Low complexity" evidence="1">
    <location>
        <begin position="55"/>
        <end position="67"/>
    </location>
</feature>
<gene>
    <name evidence="2" type="ORF">C0216_32970</name>
</gene>
<sequence>MKRMMLRVMPGTAVVAESRAQFRSADSSTHPTSSSTKESAHRSAASPSTAVTGQMRSSASRSRMNASPGVASTRPAA</sequence>
<reference evidence="2 3" key="1">
    <citation type="submission" date="2018-01" db="EMBL/GenBank/DDBJ databases">
        <title>Draft genome Sequence of streptomyces globosus LZH-48.</title>
        <authorList>
            <person name="Ran K."/>
            <person name="Li Z."/>
            <person name="Wei S."/>
            <person name="Dong R."/>
        </authorList>
    </citation>
    <scope>NUCLEOTIDE SEQUENCE [LARGE SCALE GENOMIC DNA]</scope>
    <source>
        <strain evidence="2 3">LZH-48</strain>
        <plasmid evidence="2 3">unnamed2</plasmid>
    </source>
</reference>
<dbReference type="EMBL" id="CP030864">
    <property type="protein sequence ID" value="AXE28283.1"/>
    <property type="molecule type" value="Genomic_DNA"/>
</dbReference>
<evidence type="ECO:0000313" key="3">
    <source>
        <dbReference type="Proteomes" id="UP000252004"/>
    </source>
</evidence>